<sequence>MPGYSALFGHPRPPRASRSRSQNLATRIGHFMEYANPAGHIDSGQQGEAGRDGLVCVETSNMPSLQHLPTPFHQHPPTLRHASHYGFHWAL</sequence>
<reference evidence="2 3" key="1">
    <citation type="submission" date="2019-05" db="EMBL/GenBank/DDBJ databases">
        <title>Another draft genome of Portunus trituberculatus and its Hox gene families provides insights of decapod evolution.</title>
        <authorList>
            <person name="Jeong J.-H."/>
            <person name="Song I."/>
            <person name="Kim S."/>
            <person name="Choi T."/>
            <person name="Kim D."/>
            <person name="Ryu S."/>
            <person name="Kim W."/>
        </authorList>
    </citation>
    <scope>NUCLEOTIDE SEQUENCE [LARGE SCALE GENOMIC DNA]</scope>
    <source>
        <tissue evidence="2">Muscle</tissue>
    </source>
</reference>
<proteinExistence type="predicted"/>
<organism evidence="2 3">
    <name type="scientific">Portunus trituberculatus</name>
    <name type="common">Swimming crab</name>
    <name type="synonym">Neptunus trituberculatus</name>
    <dbReference type="NCBI Taxonomy" id="210409"/>
    <lineage>
        <taxon>Eukaryota</taxon>
        <taxon>Metazoa</taxon>
        <taxon>Ecdysozoa</taxon>
        <taxon>Arthropoda</taxon>
        <taxon>Crustacea</taxon>
        <taxon>Multicrustacea</taxon>
        <taxon>Malacostraca</taxon>
        <taxon>Eumalacostraca</taxon>
        <taxon>Eucarida</taxon>
        <taxon>Decapoda</taxon>
        <taxon>Pleocyemata</taxon>
        <taxon>Brachyura</taxon>
        <taxon>Eubrachyura</taxon>
        <taxon>Portunoidea</taxon>
        <taxon>Portunidae</taxon>
        <taxon>Portuninae</taxon>
        <taxon>Portunus</taxon>
    </lineage>
</organism>
<keyword evidence="3" id="KW-1185">Reference proteome</keyword>
<dbReference type="Proteomes" id="UP000324222">
    <property type="component" value="Unassembled WGS sequence"/>
</dbReference>
<feature type="region of interest" description="Disordered" evidence="1">
    <location>
        <begin position="1"/>
        <end position="22"/>
    </location>
</feature>
<comment type="caution">
    <text evidence="2">The sequence shown here is derived from an EMBL/GenBank/DDBJ whole genome shotgun (WGS) entry which is preliminary data.</text>
</comment>
<dbReference type="EMBL" id="VSRR010000956">
    <property type="protein sequence ID" value="MPC21241.1"/>
    <property type="molecule type" value="Genomic_DNA"/>
</dbReference>
<protein>
    <submittedName>
        <fullName evidence="2">Uncharacterized protein</fullName>
    </submittedName>
</protein>
<gene>
    <name evidence="2" type="ORF">E2C01_014220</name>
</gene>
<evidence type="ECO:0000256" key="1">
    <source>
        <dbReference type="SAM" id="MobiDB-lite"/>
    </source>
</evidence>
<accession>A0A5B7DI79</accession>
<evidence type="ECO:0000313" key="3">
    <source>
        <dbReference type="Proteomes" id="UP000324222"/>
    </source>
</evidence>
<evidence type="ECO:0000313" key="2">
    <source>
        <dbReference type="EMBL" id="MPC21241.1"/>
    </source>
</evidence>
<dbReference type="AlphaFoldDB" id="A0A5B7DI79"/>
<name>A0A5B7DI79_PORTR</name>